<dbReference type="InterPro" id="IPR003141">
    <property type="entry name" value="Pol/His_phosphatase_N"/>
</dbReference>
<gene>
    <name evidence="2" type="ORF">IAG03_04885</name>
</gene>
<dbReference type="RefSeq" id="WP_249318700.1">
    <property type="nucleotide sequence ID" value="NZ_JACRSN010000005.1"/>
</dbReference>
<reference evidence="2" key="1">
    <citation type="submission" date="2020-08" db="EMBL/GenBank/DDBJ databases">
        <title>Genome public.</title>
        <authorList>
            <person name="Liu C."/>
            <person name="Sun Q."/>
        </authorList>
    </citation>
    <scope>NUCLEOTIDE SEQUENCE</scope>
    <source>
        <strain evidence="2">NSJ-40</strain>
    </source>
</reference>
<dbReference type="SUPFAM" id="SSF89550">
    <property type="entry name" value="PHP domain-like"/>
    <property type="match status" value="1"/>
</dbReference>
<dbReference type="InterPro" id="IPR016195">
    <property type="entry name" value="Pol/histidinol_Pase-like"/>
</dbReference>
<evidence type="ECO:0000313" key="2">
    <source>
        <dbReference type="EMBL" id="MBC8533350.1"/>
    </source>
</evidence>
<dbReference type="GO" id="GO:0004534">
    <property type="term" value="F:5'-3' RNA exonuclease activity"/>
    <property type="evidence" value="ECO:0007669"/>
    <property type="project" value="TreeGrafter"/>
</dbReference>
<organism evidence="2 3">
    <name type="scientific">Yeguia hominis</name>
    <dbReference type="NCBI Taxonomy" id="2763662"/>
    <lineage>
        <taxon>Bacteria</taxon>
        <taxon>Bacillati</taxon>
        <taxon>Bacillota</taxon>
        <taxon>Clostridia</taxon>
        <taxon>Eubacteriales</taxon>
        <taxon>Yeguiaceae</taxon>
        <taxon>Yeguia</taxon>
    </lineage>
</organism>
<keyword evidence="3" id="KW-1185">Reference proteome</keyword>
<protein>
    <recommendedName>
        <fullName evidence="1">Polymerase/histidinol phosphatase N-terminal domain-containing protein</fullName>
    </recommendedName>
</protein>
<name>A0A926D6L0_9FIRM</name>
<dbReference type="Proteomes" id="UP000651482">
    <property type="component" value="Unassembled WGS sequence"/>
</dbReference>
<feature type="domain" description="Polymerase/histidinol phosphatase N-terminal" evidence="1">
    <location>
        <begin position="15"/>
        <end position="74"/>
    </location>
</feature>
<sequence length="291" mass="31978">MKQLLFDETLPRYKGNLHTHTNRSDGVKTPDEAIFAYRKAGYDFLAITDHRLYSPGCELDGFTLLGGTELDCNDFSTRRAWHIIGIGIKEPVSIVDGTPPDVLVQKIHSAGGLAVLGHPAWSLLSPQDLLSLPGCFATELYSGISEAYGGRGDSSILCDIAAAHGYRGFLLGVDDAHFYDRDAFQSWIVLSSPSLKTADLLESLRAGRFYASEGPDIRSISIEDHVITAETSPCTRIAFFTDTFWKADRLTLGQNLQSASCVLTPRDRYVRVECTDANGKRASSQYFALTE</sequence>
<accession>A0A926D6L0</accession>
<dbReference type="AlphaFoldDB" id="A0A926D6L0"/>
<dbReference type="InterPro" id="IPR052018">
    <property type="entry name" value="PHP_domain"/>
</dbReference>
<dbReference type="GO" id="GO:0035312">
    <property type="term" value="F:5'-3' DNA exonuclease activity"/>
    <property type="evidence" value="ECO:0007669"/>
    <property type="project" value="TreeGrafter"/>
</dbReference>
<comment type="caution">
    <text evidence="2">The sequence shown here is derived from an EMBL/GenBank/DDBJ whole genome shotgun (WGS) entry which is preliminary data.</text>
</comment>
<dbReference type="PANTHER" id="PTHR42924:SF3">
    <property type="entry name" value="POLYMERASE_HISTIDINOL PHOSPHATASE N-TERMINAL DOMAIN-CONTAINING PROTEIN"/>
    <property type="match status" value="1"/>
</dbReference>
<dbReference type="SMART" id="SM00481">
    <property type="entry name" value="POLIIIAc"/>
    <property type="match status" value="1"/>
</dbReference>
<proteinExistence type="predicted"/>
<dbReference type="Gene3D" id="3.20.20.140">
    <property type="entry name" value="Metal-dependent hydrolases"/>
    <property type="match status" value="1"/>
</dbReference>
<dbReference type="PANTHER" id="PTHR42924">
    <property type="entry name" value="EXONUCLEASE"/>
    <property type="match status" value="1"/>
</dbReference>
<evidence type="ECO:0000313" key="3">
    <source>
        <dbReference type="Proteomes" id="UP000651482"/>
    </source>
</evidence>
<evidence type="ECO:0000259" key="1">
    <source>
        <dbReference type="SMART" id="SM00481"/>
    </source>
</evidence>
<dbReference type="EMBL" id="JACRSN010000005">
    <property type="protein sequence ID" value="MBC8533350.1"/>
    <property type="molecule type" value="Genomic_DNA"/>
</dbReference>